<proteinExistence type="predicted"/>
<protein>
    <submittedName>
        <fullName evidence="7">Cubilin</fullName>
    </submittedName>
</protein>
<keyword evidence="1" id="KW-0677">Repeat</keyword>
<dbReference type="PANTHER" id="PTHR24251">
    <property type="entry name" value="OVOCHYMASE-RELATED"/>
    <property type="match status" value="1"/>
</dbReference>
<name>A0A183V6A5_TOXCA</name>
<dbReference type="InterPro" id="IPR035914">
    <property type="entry name" value="Sperma_CUB_dom_sf"/>
</dbReference>
<comment type="caution">
    <text evidence="3">Lacks conserved residue(s) required for the propagation of feature annotation.</text>
</comment>
<dbReference type="InterPro" id="IPR000859">
    <property type="entry name" value="CUB_dom"/>
</dbReference>
<organism evidence="6 7">
    <name type="scientific">Toxocara canis</name>
    <name type="common">Canine roundworm</name>
    <dbReference type="NCBI Taxonomy" id="6265"/>
    <lineage>
        <taxon>Eukaryota</taxon>
        <taxon>Metazoa</taxon>
        <taxon>Ecdysozoa</taxon>
        <taxon>Nematoda</taxon>
        <taxon>Chromadorea</taxon>
        <taxon>Rhabditida</taxon>
        <taxon>Spirurina</taxon>
        <taxon>Ascaridomorpha</taxon>
        <taxon>Ascaridoidea</taxon>
        <taxon>Toxocaridae</taxon>
        <taxon>Toxocara</taxon>
    </lineage>
</organism>
<dbReference type="AlphaFoldDB" id="A0A183V6A5"/>
<evidence type="ECO:0000256" key="1">
    <source>
        <dbReference type="ARBA" id="ARBA00022737"/>
    </source>
</evidence>
<evidence type="ECO:0000256" key="3">
    <source>
        <dbReference type="PROSITE-ProRule" id="PRU00059"/>
    </source>
</evidence>
<reference evidence="7" key="1">
    <citation type="submission" date="2016-06" db="UniProtKB">
        <authorList>
            <consortium name="WormBaseParasite"/>
        </authorList>
    </citation>
    <scope>IDENTIFICATION</scope>
</reference>
<accession>A0A183V6A5</accession>
<dbReference type="CDD" id="cd00041">
    <property type="entry name" value="CUB"/>
    <property type="match status" value="2"/>
</dbReference>
<dbReference type="SMART" id="SM00042">
    <property type="entry name" value="CUB"/>
    <property type="match status" value="1"/>
</dbReference>
<evidence type="ECO:0000313" key="6">
    <source>
        <dbReference type="Proteomes" id="UP000050794"/>
    </source>
</evidence>
<keyword evidence="2" id="KW-1015">Disulfide bond</keyword>
<dbReference type="PROSITE" id="PS01180">
    <property type="entry name" value="CUB"/>
    <property type="match status" value="2"/>
</dbReference>
<feature type="domain" description="CUB" evidence="4">
    <location>
        <begin position="148"/>
        <end position="271"/>
    </location>
</feature>
<keyword evidence="6" id="KW-1185">Reference proteome</keyword>
<dbReference type="Gene3D" id="2.60.120.290">
    <property type="entry name" value="Spermadhesin, CUB domain"/>
    <property type="match status" value="3"/>
</dbReference>
<gene>
    <name evidence="5" type="ORF">TCNE_LOCUS16273</name>
</gene>
<sequence>MHGRFCGTFMPPSILSTGSQLTVVFKSDRSVNGAGFSARWQAVDAQADCHRTFTASSGEIVINIEPAQRITQCDYLIALPSTNRILLKFENFSSPCNEATLTIKNGVNDQSPGFGGLYRDSEICDDHPVKELRSQGNRIFMRLKTTRCGGRLGGLSGALSSPQYPLKDSRTLNCDWHIAVAAGNRVRFTITMMDDLNSADTSGFCSSFAPNYIDVADGPTATARVLRRYCKKEVSLPSVDSETNELTIRYRQHGGSHFGSLYGFLAHYVTG</sequence>
<dbReference type="Proteomes" id="UP000050794">
    <property type="component" value="Unassembled WGS sequence"/>
</dbReference>
<dbReference type="WBParaSite" id="TCNE_0001627601-mRNA-1">
    <property type="protein sequence ID" value="TCNE_0001627601-mRNA-1"/>
    <property type="gene ID" value="TCNE_0001627601"/>
</dbReference>
<dbReference type="Pfam" id="PF00431">
    <property type="entry name" value="CUB"/>
    <property type="match status" value="3"/>
</dbReference>
<evidence type="ECO:0000259" key="4">
    <source>
        <dbReference type="PROSITE" id="PS01180"/>
    </source>
</evidence>
<dbReference type="EMBL" id="UYWY01023460">
    <property type="protein sequence ID" value="VDM47594.1"/>
    <property type="molecule type" value="Genomic_DNA"/>
</dbReference>
<dbReference type="SUPFAM" id="SSF49854">
    <property type="entry name" value="Spermadhesin, CUB domain"/>
    <property type="match status" value="3"/>
</dbReference>
<feature type="domain" description="CUB" evidence="4">
    <location>
        <begin position="1"/>
        <end position="43"/>
    </location>
</feature>
<evidence type="ECO:0000313" key="5">
    <source>
        <dbReference type="EMBL" id="VDM47594.1"/>
    </source>
</evidence>
<reference evidence="5 6" key="2">
    <citation type="submission" date="2018-11" db="EMBL/GenBank/DDBJ databases">
        <authorList>
            <consortium name="Pathogen Informatics"/>
        </authorList>
    </citation>
    <scope>NUCLEOTIDE SEQUENCE [LARGE SCALE GENOMIC DNA]</scope>
</reference>
<evidence type="ECO:0000256" key="2">
    <source>
        <dbReference type="ARBA" id="ARBA00023157"/>
    </source>
</evidence>
<evidence type="ECO:0000313" key="7">
    <source>
        <dbReference type="WBParaSite" id="TCNE_0001627601-mRNA-1"/>
    </source>
</evidence>